<protein>
    <submittedName>
        <fullName evidence="1">Uncharacterized protein</fullName>
    </submittedName>
</protein>
<evidence type="ECO:0000313" key="2">
    <source>
        <dbReference type="Proteomes" id="UP000502608"/>
    </source>
</evidence>
<gene>
    <name evidence="1" type="ORF">HBH39_11925</name>
</gene>
<dbReference type="AlphaFoldDB" id="A0A6G9QKV4"/>
<name>A0A6G9QKV4_9GAMM</name>
<dbReference type="Proteomes" id="UP000502608">
    <property type="component" value="Chromosome"/>
</dbReference>
<proteinExistence type="predicted"/>
<evidence type="ECO:0000313" key="1">
    <source>
        <dbReference type="EMBL" id="QIR15102.1"/>
    </source>
</evidence>
<keyword evidence="2" id="KW-1185">Reference proteome</keyword>
<dbReference type="RefSeq" id="WP_167678546.1">
    <property type="nucleotide sequence ID" value="NZ_CP050313.1"/>
</dbReference>
<organism evidence="1 2">
    <name type="scientific">Shewanella aestuarii</name>
    <dbReference type="NCBI Taxonomy" id="1028752"/>
    <lineage>
        <taxon>Bacteria</taxon>
        <taxon>Pseudomonadati</taxon>
        <taxon>Pseudomonadota</taxon>
        <taxon>Gammaproteobacteria</taxon>
        <taxon>Alteromonadales</taxon>
        <taxon>Shewanellaceae</taxon>
        <taxon>Shewanella</taxon>
    </lineage>
</organism>
<sequence length="504" mass="58332">MFGFFLNCLDDKAVKLHAGVGYLEIPAQYTTSSSAVFYHEHEWAKKPEYSSLGHYFCVSGWFIYKGSRNNLAQLAEDLILFGESVLAEMKMGSFVIYWYNSDTQVPKVISDPFGLSSHYIDTTCEYLKLSPSAFFLYDETRHNINLLHQEILNHKQHLFGNVTLYDGIVRLDPGCIIDICKSVKYHQIQPIKHKIEDIGEVFIEINSYWPQKLKILPISSGLDSRFILAHGQFEYGFTYGPLDSPEILTGESYSKEFSHYYSYDFSSVSVHEEERDILDMLSTGVLVPIKLLYSNYRHVSDHFSHAKVFFDGYLGDVLQRATYINPKGVIGELFKLFPICFKLVKFRAKTLLKLKYRSLSSAAFELVYQDFLARTHGLPLDDLQKVTYYEFIYARGGRYTVFGSNVLAAQFFTVVSPFAHIDVFNTFIQQDFSDGAQYKIMRSLWSKVDKRFLTRAVESGYKPTTPIILIPFIQLWYRLLFHFIPSRANYGVKLKRELKSNDRR</sequence>
<dbReference type="KEGG" id="saes:HBH39_11925"/>
<reference evidence="1 2" key="1">
    <citation type="submission" date="2020-03" db="EMBL/GenBank/DDBJ databases">
        <title>Complete genome sequence of Shewanella sp.</title>
        <authorList>
            <person name="Kim Y.-S."/>
            <person name="Kim S.-J."/>
            <person name="Jung H.-K."/>
            <person name="Kim K.-H."/>
        </authorList>
    </citation>
    <scope>NUCLEOTIDE SEQUENCE [LARGE SCALE GENOMIC DNA]</scope>
    <source>
        <strain evidence="1 2">PN3F2</strain>
    </source>
</reference>
<accession>A0A6G9QKV4</accession>
<dbReference type="EMBL" id="CP050313">
    <property type="protein sequence ID" value="QIR15102.1"/>
    <property type="molecule type" value="Genomic_DNA"/>
</dbReference>